<dbReference type="Proteomes" id="UP000663873">
    <property type="component" value="Unassembled WGS sequence"/>
</dbReference>
<organism evidence="2 3">
    <name type="scientific">Rotaria socialis</name>
    <dbReference type="NCBI Taxonomy" id="392032"/>
    <lineage>
        <taxon>Eukaryota</taxon>
        <taxon>Metazoa</taxon>
        <taxon>Spiralia</taxon>
        <taxon>Gnathifera</taxon>
        <taxon>Rotifera</taxon>
        <taxon>Eurotatoria</taxon>
        <taxon>Bdelloidea</taxon>
        <taxon>Philodinida</taxon>
        <taxon>Philodinidae</taxon>
        <taxon>Rotaria</taxon>
    </lineage>
</organism>
<reference evidence="2" key="1">
    <citation type="submission" date="2021-02" db="EMBL/GenBank/DDBJ databases">
        <authorList>
            <person name="Nowell W R."/>
        </authorList>
    </citation>
    <scope>NUCLEOTIDE SEQUENCE</scope>
</reference>
<dbReference type="EMBL" id="CAJOBP010025477">
    <property type="protein sequence ID" value="CAF4610335.1"/>
    <property type="molecule type" value="Genomic_DNA"/>
</dbReference>
<accession>A0A821CIA7</accession>
<feature type="compositionally biased region" description="Basic and acidic residues" evidence="1">
    <location>
        <begin position="39"/>
        <end position="58"/>
    </location>
</feature>
<comment type="caution">
    <text evidence="2">The sequence shown here is derived from an EMBL/GenBank/DDBJ whole genome shotgun (WGS) entry which is preliminary data.</text>
</comment>
<sequence length="117" mass="13068">SNRKLSHIYSCSSISSITKTIKTKNLIIDAINGLTIIKKDYDDDNERNDSKNSNEKNHQNNIPVTSTSPLRFGFFTPPSSSPDTIEEESNTIECQTLATITTISTSNNNNTNCEYFD</sequence>
<evidence type="ECO:0000313" key="3">
    <source>
        <dbReference type="Proteomes" id="UP000663873"/>
    </source>
</evidence>
<gene>
    <name evidence="2" type="ORF">UJA718_LOCUS31520</name>
</gene>
<feature type="non-terminal residue" evidence="2">
    <location>
        <position position="1"/>
    </location>
</feature>
<feature type="compositionally biased region" description="Polar residues" evidence="1">
    <location>
        <begin position="59"/>
        <end position="69"/>
    </location>
</feature>
<protein>
    <submittedName>
        <fullName evidence="2">Uncharacterized protein</fullName>
    </submittedName>
</protein>
<evidence type="ECO:0000256" key="1">
    <source>
        <dbReference type="SAM" id="MobiDB-lite"/>
    </source>
</evidence>
<dbReference type="AlphaFoldDB" id="A0A821CIA7"/>
<proteinExistence type="predicted"/>
<keyword evidence="3" id="KW-1185">Reference proteome</keyword>
<feature type="region of interest" description="Disordered" evidence="1">
    <location>
        <begin position="39"/>
        <end position="90"/>
    </location>
</feature>
<evidence type="ECO:0000313" key="2">
    <source>
        <dbReference type="EMBL" id="CAF4610335.1"/>
    </source>
</evidence>
<name>A0A821CIA7_9BILA</name>